<keyword evidence="16" id="KW-0804">Transcription</keyword>
<sequence length="769" mass="88522">MGNPTEGKTIQETLTEFLVRTAVVEKHISCQHHRNPSDAPFLHIDILVVIPGEGSPEAAHSQARRRIARLSSPSPPPPSDDTQSREGSDGAGPRAKGPVRLGKTYQVWSYLHFKAHRESPQFSPLDSAVATRNPARTVTSISEPSGKWTPSAETPDVALSPIMTTEDASVPQKQSTEEMESTVELLPVEFQELVTVKDEEMDFIHVEEEELNSAQRYMGMDMKVETCGSLVFWGSKQCVKCPEDHFPNKERSHCLPKTEIFLSFEESLGMSLACVSISFSIFTALVLIFFVKHQDSPIIKANNSALTYTHLISLLFYFSCSLLLLVPSLVAGILPHLRDQAMEAVFLTAPWKEMLSFEDVAMYFTREEWNKLDWTQKDLYRDVMLENYRNMILLGFQFPKPEVICQLEQWEDPWILDLPRAGTRKSSSSACPGSEARYQMIKLIPKQKISEDLESYKVSVIKQKMAKTSSEKLLKCNKFVDIYRVTLPTVGDECNQDFLQNLYLFQDQNAQTRKKQGKYNGYGKPFYQRSLLLRHKQILTNAKFYECNECERVFKRQANFVRHQRIHTSEDPFECDICGQAFKQKSALTIHKQCHPQEKPYKCHDCGKFFRQMAYLVEHKRIHTKEKPYKCSECERKFSQNSTLIRHQVIHSGAKPHKCLECGKAFVRNSTLKSHQQIHSKQNTYKCSDCGEFFGRNIDLIQHQRTHTKGKLFECRECGKTFSFKSNLRRHEVIHNGERPYRCDKCGKSFSWRTSFIKHQGTHKEHISM</sequence>
<feature type="domain" description="KRAB" evidence="25">
    <location>
        <begin position="355"/>
        <end position="426"/>
    </location>
</feature>
<keyword evidence="15 22" id="KW-0472">Membrane</keyword>
<evidence type="ECO:0000313" key="26">
    <source>
        <dbReference type="EMBL" id="ELK11630.1"/>
    </source>
</evidence>
<evidence type="ECO:0000256" key="19">
    <source>
        <dbReference type="ARBA" id="ARBA00023242"/>
    </source>
</evidence>
<dbReference type="PANTHER" id="PTHR24388:SF96">
    <property type="entry name" value="GENE, 32687-RELATED"/>
    <property type="match status" value="1"/>
</dbReference>
<feature type="domain" description="C2H2-type" evidence="23">
    <location>
        <begin position="573"/>
        <end position="600"/>
    </location>
</feature>
<evidence type="ECO:0000313" key="27">
    <source>
        <dbReference type="Proteomes" id="UP000010552"/>
    </source>
</evidence>
<dbReference type="EMBL" id="KB030673">
    <property type="protein sequence ID" value="ELK11630.1"/>
    <property type="molecule type" value="Genomic_DNA"/>
</dbReference>
<dbReference type="FunFam" id="3.30.160.60:FF:000690">
    <property type="entry name" value="Zinc finger protein 354C"/>
    <property type="match status" value="1"/>
</dbReference>
<dbReference type="FunFam" id="3.30.160.60:FF:000024">
    <property type="entry name" value="zinc finger protein 140 isoform X1"/>
    <property type="match status" value="1"/>
</dbReference>
<evidence type="ECO:0000256" key="10">
    <source>
        <dbReference type="ARBA" id="ARBA00022833"/>
    </source>
</evidence>
<dbReference type="GO" id="GO:0000981">
    <property type="term" value="F:DNA-binding transcription factor activity, RNA polymerase II-specific"/>
    <property type="evidence" value="ECO:0007669"/>
    <property type="project" value="TreeGrafter"/>
</dbReference>
<name>L5KJ84_PTEAL</name>
<evidence type="ECO:0000256" key="15">
    <source>
        <dbReference type="ARBA" id="ARBA00023136"/>
    </source>
</evidence>
<proteinExistence type="inferred from homology"/>
<evidence type="ECO:0000259" key="25">
    <source>
        <dbReference type="PROSITE" id="PS50805"/>
    </source>
</evidence>
<feature type="domain" description="C2H2-type" evidence="23">
    <location>
        <begin position="713"/>
        <end position="740"/>
    </location>
</feature>
<dbReference type="eggNOG" id="KOG1721">
    <property type="taxonomic scope" value="Eukaryota"/>
</dbReference>
<dbReference type="InParanoid" id="L5KJ84"/>
<keyword evidence="27" id="KW-1185">Reference proteome</keyword>
<dbReference type="GO" id="GO:0005634">
    <property type="term" value="C:nucleus"/>
    <property type="evidence" value="ECO:0007669"/>
    <property type="project" value="UniProtKB-SubCell"/>
</dbReference>
<dbReference type="Pfam" id="PF00096">
    <property type="entry name" value="zf-C2H2"/>
    <property type="match status" value="8"/>
</dbReference>
<dbReference type="FunFam" id="3.30.160.60:FF:000047">
    <property type="entry name" value="zinc finger protein OZF"/>
    <property type="match status" value="1"/>
</dbReference>
<dbReference type="InterPro" id="IPR036051">
    <property type="entry name" value="KRAB_dom_sf"/>
</dbReference>
<organism evidence="26 27">
    <name type="scientific">Pteropus alecto</name>
    <name type="common">Black flying fox</name>
    <dbReference type="NCBI Taxonomy" id="9402"/>
    <lineage>
        <taxon>Eukaryota</taxon>
        <taxon>Metazoa</taxon>
        <taxon>Chordata</taxon>
        <taxon>Craniata</taxon>
        <taxon>Vertebrata</taxon>
        <taxon>Euteleostomi</taxon>
        <taxon>Mammalia</taxon>
        <taxon>Eutheria</taxon>
        <taxon>Laurasiatheria</taxon>
        <taxon>Chiroptera</taxon>
        <taxon>Yinpterochiroptera</taxon>
        <taxon>Pteropodoidea</taxon>
        <taxon>Pteropodidae</taxon>
        <taxon>Pteropodinae</taxon>
        <taxon>Pteropus</taxon>
    </lineage>
</organism>
<evidence type="ECO:0000256" key="9">
    <source>
        <dbReference type="ARBA" id="ARBA00022771"/>
    </source>
</evidence>
<protein>
    <submittedName>
        <fullName evidence="26">Zinc finger protein 789</fullName>
    </submittedName>
</protein>
<dbReference type="FunFam" id="3.30.160.60:FF:000322">
    <property type="entry name" value="GDNF-inducible zinc finger protein 1"/>
    <property type="match status" value="1"/>
</dbReference>
<keyword evidence="7" id="KW-0479">Metal-binding</keyword>
<gene>
    <name evidence="26" type="ORF">PAL_GLEAN10025123</name>
</gene>
<feature type="domain" description="C2H2-type" evidence="23">
    <location>
        <begin position="545"/>
        <end position="572"/>
    </location>
</feature>
<evidence type="ECO:0000256" key="13">
    <source>
        <dbReference type="ARBA" id="ARBA00023040"/>
    </source>
</evidence>
<dbReference type="Proteomes" id="UP000010552">
    <property type="component" value="Unassembled WGS sequence"/>
</dbReference>
<feature type="region of interest" description="Disordered" evidence="21">
    <location>
        <begin position="57"/>
        <end position="98"/>
    </location>
</feature>
<comment type="similarity">
    <text evidence="4">Belongs to the krueppel C2H2-type zinc-finger protein family.</text>
</comment>
<dbReference type="Pfam" id="PF01352">
    <property type="entry name" value="KRAB"/>
    <property type="match status" value="1"/>
</dbReference>
<dbReference type="FunFam" id="3.30.160.60:FF:000056">
    <property type="entry name" value="Zinc finger and SCAN domain-containing 20"/>
    <property type="match status" value="1"/>
</dbReference>
<reference evidence="27" key="1">
    <citation type="journal article" date="2013" name="Science">
        <title>Comparative analysis of bat genomes provides insight into the evolution of flight and immunity.</title>
        <authorList>
            <person name="Zhang G."/>
            <person name="Cowled C."/>
            <person name="Shi Z."/>
            <person name="Huang Z."/>
            <person name="Bishop-Lilly K.A."/>
            <person name="Fang X."/>
            <person name="Wynne J.W."/>
            <person name="Xiong Z."/>
            <person name="Baker M.L."/>
            <person name="Zhao W."/>
            <person name="Tachedjian M."/>
            <person name="Zhu Y."/>
            <person name="Zhou P."/>
            <person name="Jiang X."/>
            <person name="Ng J."/>
            <person name="Yang L."/>
            <person name="Wu L."/>
            <person name="Xiao J."/>
            <person name="Feng Y."/>
            <person name="Chen Y."/>
            <person name="Sun X."/>
            <person name="Zhang Y."/>
            <person name="Marsh G.A."/>
            <person name="Crameri G."/>
            <person name="Broder C.C."/>
            <person name="Frey K.G."/>
            <person name="Wang L.F."/>
            <person name="Wang J."/>
        </authorList>
    </citation>
    <scope>NUCLEOTIDE SEQUENCE [LARGE SCALE GENOMIC DNA]</scope>
</reference>
<feature type="domain" description="C2H2-type" evidence="23">
    <location>
        <begin position="657"/>
        <end position="684"/>
    </location>
</feature>
<evidence type="ECO:0000256" key="8">
    <source>
        <dbReference type="ARBA" id="ARBA00022737"/>
    </source>
</evidence>
<evidence type="ECO:0000256" key="16">
    <source>
        <dbReference type="ARBA" id="ARBA00023163"/>
    </source>
</evidence>
<keyword evidence="6 22" id="KW-0812">Transmembrane</keyword>
<feature type="domain" description="C2H2-type" evidence="23">
    <location>
        <begin position="601"/>
        <end position="628"/>
    </location>
</feature>
<dbReference type="PROSITE" id="PS00028">
    <property type="entry name" value="ZINC_FINGER_C2H2_1"/>
    <property type="match status" value="8"/>
</dbReference>
<dbReference type="SMART" id="SM00349">
    <property type="entry name" value="KRAB"/>
    <property type="match status" value="1"/>
</dbReference>
<dbReference type="SUPFAM" id="SSF109640">
    <property type="entry name" value="KRAB domain (Kruppel-associated box)"/>
    <property type="match status" value="2"/>
</dbReference>
<keyword evidence="12" id="KW-0805">Transcription regulation</keyword>
<evidence type="ECO:0000256" key="14">
    <source>
        <dbReference type="ARBA" id="ARBA00023125"/>
    </source>
</evidence>
<feature type="transmembrane region" description="Helical" evidence="22">
    <location>
        <begin position="311"/>
        <end position="334"/>
    </location>
</feature>
<keyword evidence="10" id="KW-0862">Zinc</keyword>
<keyword evidence="18" id="KW-0807">Transducer</keyword>
<dbReference type="InterPro" id="IPR001909">
    <property type="entry name" value="KRAB"/>
</dbReference>
<dbReference type="GO" id="GO:0000978">
    <property type="term" value="F:RNA polymerase II cis-regulatory region sequence-specific DNA binding"/>
    <property type="evidence" value="ECO:0007669"/>
    <property type="project" value="TreeGrafter"/>
</dbReference>
<dbReference type="GO" id="GO:0008270">
    <property type="term" value="F:zinc ion binding"/>
    <property type="evidence" value="ECO:0007669"/>
    <property type="project" value="UniProtKB-KW"/>
</dbReference>
<dbReference type="PROSITE" id="PS50259">
    <property type="entry name" value="G_PROTEIN_RECEP_F3_4"/>
    <property type="match status" value="1"/>
</dbReference>
<evidence type="ECO:0000256" key="7">
    <source>
        <dbReference type="ARBA" id="ARBA00022723"/>
    </source>
</evidence>
<evidence type="ECO:0000256" key="17">
    <source>
        <dbReference type="ARBA" id="ARBA00023170"/>
    </source>
</evidence>
<evidence type="ECO:0000256" key="21">
    <source>
        <dbReference type="SAM" id="MobiDB-lite"/>
    </source>
</evidence>
<evidence type="ECO:0000256" key="1">
    <source>
        <dbReference type="ARBA" id="ARBA00003767"/>
    </source>
</evidence>
<dbReference type="Pfam" id="PF00003">
    <property type="entry name" value="7tm_3"/>
    <property type="match status" value="1"/>
</dbReference>
<evidence type="ECO:0000256" key="12">
    <source>
        <dbReference type="ARBA" id="ARBA00023015"/>
    </source>
</evidence>
<evidence type="ECO:0000256" key="4">
    <source>
        <dbReference type="ARBA" id="ARBA00006991"/>
    </source>
</evidence>
<evidence type="ECO:0000259" key="23">
    <source>
        <dbReference type="PROSITE" id="PS50157"/>
    </source>
</evidence>
<feature type="domain" description="G-protein coupled receptors family 3 profile" evidence="24">
    <location>
        <begin position="268"/>
        <end position="325"/>
    </location>
</feature>
<dbReference type="GO" id="GO:0005886">
    <property type="term" value="C:plasma membrane"/>
    <property type="evidence" value="ECO:0007669"/>
    <property type="project" value="UniProtKB-SubCell"/>
</dbReference>
<evidence type="ECO:0000256" key="18">
    <source>
        <dbReference type="ARBA" id="ARBA00023224"/>
    </source>
</evidence>
<keyword evidence="11 22" id="KW-1133">Transmembrane helix</keyword>
<dbReference type="AlphaFoldDB" id="L5KJ84"/>
<evidence type="ECO:0000256" key="11">
    <source>
        <dbReference type="ARBA" id="ARBA00022989"/>
    </source>
</evidence>
<dbReference type="FunFam" id="3.30.160.60:FF:000005">
    <property type="entry name" value="Zinc finger protein 14 homolog"/>
    <property type="match status" value="1"/>
</dbReference>
<dbReference type="Gene3D" id="3.30.160.60">
    <property type="entry name" value="Classic Zinc Finger"/>
    <property type="match status" value="8"/>
</dbReference>
<dbReference type="InterPro" id="IPR038550">
    <property type="entry name" value="GPCR_3_9-Cys_sf"/>
</dbReference>
<accession>L5KJ84</accession>
<evidence type="ECO:0000256" key="22">
    <source>
        <dbReference type="SAM" id="Phobius"/>
    </source>
</evidence>
<keyword evidence="14" id="KW-0238">DNA-binding</keyword>
<dbReference type="PROSITE" id="PS50805">
    <property type="entry name" value="KRAB"/>
    <property type="match status" value="1"/>
</dbReference>
<evidence type="ECO:0000259" key="24">
    <source>
        <dbReference type="PROSITE" id="PS50259"/>
    </source>
</evidence>
<dbReference type="SMART" id="SM00355">
    <property type="entry name" value="ZnF_C2H2"/>
    <property type="match status" value="8"/>
</dbReference>
<dbReference type="InterPro" id="IPR017978">
    <property type="entry name" value="GPCR_3_C"/>
</dbReference>
<dbReference type="InterPro" id="IPR036236">
    <property type="entry name" value="Znf_C2H2_sf"/>
</dbReference>
<comment type="function">
    <text evidence="1">May be involved in transcriptional regulation.</text>
</comment>
<evidence type="ECO:0000256" key="6">
    <source>
        <dbReference type="ARBA" id="ARBA00022692"/>
    </source>
</evidence>
<feature type="transmembrane region" description="Helical" evidence="22">
    <location>
        <begin position="268"/>
        <end position="291"/>
    </location>
</feature>
<dbReference type="InterPro" id="IPR013087">
    <property type="entry name" value="Znf_C2H2_type"/>
</dbReference>
<dbReference type="InterPro" id="IPR050527">
    <property type="entry name" value="Snail/Krueppel_Znf"/>
</dbReference>
<dbReference type="CDD" id="cd07765">
    <property type="entry name" value="KRAB_A-box"/>
    <property type="match status" value="1"/>
</dbReference>
<keyword evidence="19" id="KW-0539">Nucleus</keyword>
<keyword evidence="5" id="KW-1003">Cell membrane</keyword>
<dbReference type="Gene3D" id="6.10.140.140">
    <property type="match status" value="1"/>
</dbReference>
<dbReference type="FunFam" id="3.30.160.60:FF:000681">
    <property type="entry name" value="zinc finger protein 205 isoform X1"/>
    <property type="match status" value="1"/>
</dbReference>
<evidence type="ECO:0000256" key="2">
    <source>
        <dbReference type="ARBA" id="ARBA00004123"/>
    </source>
</evidence>
<feature type="domain" description="C2H2-type" evidence="23">
    <location>
        <begin position="629"/>
        <end position="656"/>
    </location>
</feature>
<feature type="domain" description="C2H2-type" evidence="23">
    <location>
        <begin position="685"/>
        <end position="712"/>
    </location>
</feature>
<evidence type="ECO:0000256" key="3">
    <source>
        <dbReference type="ARBA" id="ARBA00004651"/>
    </source>
</evidence>
<keyword evidence="8" id="KW-0677">Repeat</keyword>
<dbReference type="STRING" id="9402.L5KJ84"/>
<dbReference type="Gene3D" id="2.10.50.30">
    <property type="entry name" value="GPCR, family 3, nine cysteines domain"/>
    <property type="match status" value="1"/>
</dbReference>
<dbReference type="PANTHER" id="PTHR24388">
    <property type="entry name" value="ZINC FINGER PROTEIN"/>
    <property type="match status" value="1"/>
</dbReference>
<evidence type="ECO:0000256" key="20">
    <source>
        <dbReference type="PROSITE-ProRule" id="PRU00042"/>
    </source>
</evidence>
<keyword evidence="13" id="KW-0297">G-protein coupled receptor</keyword>
<dbReference type="PROSITE" id="PS50157">
    <property type="entry name" value="ZINC_FINGER_C2H2_2"/>
    <property type="match status" value="8"/>
</dbReference>
<evidence type="ECO:0000256" key="5">
    <source>
        <dbReference type="ARBA" id="ARBA00022475"/>
    </source>
</evidence>
<keyword evidence="17" id="KW-0675">Receptor</keyword>
<dbReference type="GO" id="GO:0004930">
    <property type="term" value="F:G protein-coupled receptor activity"/>
    <property type="evidence" value="ECO:0007669"/>
    <property type="project" value="UniProtKB-KW"/>
</dbReference>
<keyword evidence="9 20" id="KW-0863">Zinc-finger</keyword>
<dbReference type="SUPFAM" id="SSF57667">
    <property type="entry name" value="beta-beta-alpha zinc fingers"/>
    <property type="match status" value="5"/>
</dbReference>
<dbReference type="FunFam" id="3.30.160.60:FF:000355">
    <property type="entry name" value="zinc finger and SCAN domain-containing protein 20 isoform X1"/>
    <property type="match status" value="1"/>
</dbReference>
<feature type="domain" description="C2H2-type" evidence="23">
    <location>
        <begin position="741"/>
        <end position="763"/>
    </location>
</feature>
<comment type="subcellular location">
    <subcellularLocation>
        <location evidence="3">Cell membrane</location>
        <topology evidence="3">Multi-pass membrane protein</topology>
    </subcellularLocation>
    <subcellularLocation>
        <location evidence="2">Nucleus</location>
    </subcellularLocation>
</comment>